<dbReference type="EMBL" id="JAFBDR010000015">
    <property type="protein sequence ID" value="MBM7572151.1"/>
    <property type="molecule type" value="Genomic_DNA"/>
</dbReference>
<keyword evidence="2" id="KW-1185">Reference proteome</keyword>
<protein>
    <submittedName>
        <fullName evidence="1">N-acylneuraminate cytidylyltransferase</fullName>
        <ecNumber evidence="1">2.7.7.43</ecNumber>
    </submittedName>
</protein>
<name>A0ABS2N1Y8_9BACI</name>
<dbReference type="InterPro" id="IPR003329">
    <property type="entry name" value="Cytidylyl_trans"/>
</dbReference>
<keyword evidence="1" id="KW-0808">Transferase</keyword>
<proteinExistence type="predicted"/>
<dbReference type="Pfam" id="PF02348">
    <property type="entry name" value="CTP_transf_3"/>
    <property type="match status" value="1"/>
</dbReference>
<accession>A0ABS2N1Y8</accession>
<dbReference type="InterPro" id="IPR029044">
    <property type="entry name" value="Nucleotide-diphossugar_trans"/>
</dbReference>
<comment type="caution">
    <text evidence="1">The sequence shown here is derived from an EMBL/GenBank/DDBJ whole genome shotgun (WGS) entry which is preliminary data.</text>
</comment>
<organism evidence="1 2">
    <name type="scientific">Aquibacillus albus</name>
    <dbReference type="NCBI Taxonomy" id="1168171"/>
    <lineage>
        <taxon>Bacteria</taxon>
        <taxon>Bacillati</taxon>
        <taxon>Bacillota</taxon>
        <taxon>Bacilli</taxon>
        <taxon>Bacillales</taxon>
        <taxon>Bacillaceae</taxon>
        <taxon>Aquibacillus</taxon>
    </lineage>
</organism>
<reference evidence="1 2" key="1">
    <citation type="submission" date="2021-01" db="EMBL/GenBank/DDBJ databases">
        <title>Genomic Encyclopedia of Type Strains, Phase IV (KMG-IV): sequencing the most valuable type-strain genomes for metagenomic binning, comparative biology and taxonomic classification.</title>
        <authorList>
            <person name="Goeker M."/>
        </authorList>
    </citation>
    <scope>NUCLEOTIDE SEQUENCE [LARGE SCALE GENOMIC DNA]</scope>
    <source>
        <strain evidence="1 2">DSM 23711</strain>
    </source>
</reference>
<dbReference type="PANTHER" id="PTHR21485:SF6">
    <property type="entry name" value="N-ACYLNEURAMINATE CYTIDYLYLTRANSFERASE-RELATED"/>
    <property type="match status" value="1"/>
</dbReference>
<dbReference type="Gene3D" id="3.90.550.10">
    <property type="entry name" value="Spore Coat Polysaccharide Biosynthesis Protein SpsA, Chain A"/>
    <property type="match status" value="1"/>
</dbReference>
<keyword evidence="1" id="KW-0548">Nucleotidyltransferase</keyword>
<dbReference type="PANTHER" id="PTHR21485">
    <property type="entry name" value="HAD SUPERFAMILY MEMBERS CMAS AND KDSC"/>
    <property type="match status" value="1"/>
</dbReference>
<dbReference type="SUPFAM" id="SSF53448">
    <property type="entry name" value="Nucleotide-diphospho-sugar transferases"/>
    <property type="match status" value="1"/>
</dbReference>
<dbReference type="GO" id="GO:0008781">
    <property type="term" value="F:N-acylneuraminate cytidylyltransferase activity"/>
    <property type="evidence" value="ECO:0007669"/>
    <property type="project" value="UniProtKB-EC"/>
</dbReference>
<dbReference type="Proteomes" id="UP001296943">
    <property type="component" value="Unassembled WGS sequence"/>
</dbReference>
<dbReference type="InterPro" id="IPR050793">
    <property type="entry name" value="CMP-NeuNAc_synthase"/>
</dbReference>
<dbReference type="CDD" id="cd02513">
    <property type="entry name" value="CMP-NeuAc_Synthase"/>
    <property type="match status" value="1"/>
</dbReference>
<dbReference type="RefSeq" id="WP_204500357.1">
    <property type="nucleotide sequence ID" value="NZ_JAFBDR010000015.1"/>
</dbReference>
<dbReference type="EC" id="2.7.7.43" evidence="1"/>
<evidence type="ECO:0000313" key="2">
    <source>
        <dbReference type="Proteomes" id="UP001296943"/>
    </source>
</evidence>
<evidence type="ECO:0000313" key="1">
    <source>
        <dbReference type="EMBL" id="MBM7572151.1"/>
    </source>
</evidence>
<sequence length="239" mass="27451">MVIKGNCVAIIPARGGSKRIPKKNIINFYGKPLIAWTIKAAKESGIFDHIIISTDDQDIAEVSKEYGAEVPFLRDQYADDHSPVSLATIHTLLHAETFLEKEFLNVVQLMPNCPLRSSNDILEAYNYFTENNHSFQISCFKFGWMNPWWAVKLDSNLIPKPLFKEVYAMRSQDLETLYCPTGAIWIANKKNLVKENTFYGKDYIYYPLDWKAAIDIDNQEDLEMAQSVWIMENNINGNN</sequence>
<gene>
    <name evidence="1" type="ORF">JOC48_002654</name>
</gene>